<name>A0AA35V6K7_LACSI</name>
<evidence type="ECO:0000313" key="2">
    <source>
        <dbReference type="EMBL" id="CAI9271459.1"/>
    </source>
</evidence>
<feature type="region of interest" description="Disordered" evidence="1">
    <location>
        <begin position="136"/>
        <end position="193"/>
    </location>
</feature>
<feature type="compositionally biased region" description="Polar residues" evidence="1">
    <location>
        <begin position="157"/>
        <end position="167"/>
    </location>
</feature>
<dbReference type="Pfam" id="PF03004">
    <property type="entry name" value="Transposase_24"/>
    <property type="match status" value="1"/>
</dbReference>
<organism evidence="2 3">
    <name type="scientific">Lactuca saligna</name>
    <name type="common">Willowleaf lettuce</name>
    <dbReference type="NCBI Taxonomy" id="75948"/>
    <lineage>
        <taxon>Eukaryota</taxon>
        <taxon>Viridiplantae</taxon>
        <taxon>Streptophyta</taxon>
        <taxon>Embryophyta</taxon>
        <taxon>Tracheophyta</taxon>
        <taxon>Spermatophyta</taxon>
        <taxon>Magnoliopsida</taxon>
        <taxon>eudicotyledons</taxon>
        <taxon>Gunneridae</taxon>
        <taxon>Pentapetalae</taxon>
        <taxon>asterids</taxon>
        <taxon>campanulids</taxon>
        <taxon>Asterales</taxon>
        <taxon>Asteraceae</taxon>
        <taxon>Cichorioideae</taxon>
        <taxon>Cichorieae</taxon>
        <taxon>Lactucinae</taxon>
        <taxon>Lactuca</taxon>
    </lineage>
</organism>
<dbReference type="Proteomes" id="UP001177003">
    <property type="component" value="Chromosome 2"/>
</dbReference>
<dbReference type="AlphaFoldDB" id="A0AA35V6K7"/>
<reference evidence="2" key="1">
    <citation type="submission" date="2023-04" db="EMBL/GenBank/DDBJ databases">
        <authorList>
            <person name="Vijverberg K."/>
            <person name="Xiong W."/>
            <person name="Schranz E."/>
        </authorList>
    </citation>
    <scope>NUCLEOTIDE SEQUENCE</scope>
</reference>
<evidence type="ECO:0000313" key="3">
    <source>
        <dbReference type="Proteomes" id="UP001177003"/>
    </source>
</evidence>
<accession>A0AA35V6K7</accession>
<evidence type="ECO:0000256" key="1">
    <source>
        <dbReference type="SAM" id="MobiDB-lite"/>
    </source>
</evidence>
<feature type="region of interest" description="Disordered" evidence="1">
    <location>
        <begin position="498"/>
        <end position="525"/>
    </location>
</feature>
<dbReference type="EMBL" id="OX465078">
    <property type="protein sequence ID" value="CAI9271459.1"/>
    <property type="molecule type" value="Genomic_DNA"/>
</dbReference>
<dbReference type="InterPro" id="IPR004252">
    <property type="entry name" value="Probable_transposase_24"/>
</dbReference>
<feature type="compositionally biased region" description="Basic and acidic residues" evidence="1">
    <location>
        <begin position="516"/>
        <end position="525"/>
    </location>
</feature>
<gene>
    <name evidence="2" type="ORF">LSALG_LOCUS11728</name>
</gene>
<sequence length="525" mass="59346">MYYRGRGDILDHLICFGFRSEYLVWVYHGEGSTTTSSGIVHNAEEDLFDHDMYEMLNDVFQPEIDVTGVEAHEATLNNGQEVENEGRTFDNIVKEVEEKLYPSCKYNKLSSIVHLRMGRRKRLCITSIDIPIDSEIHDQSSEFSKTDIPTEGDQSDHPQTTEGGQSTAEEHNSTEGGQSGAQKKVRGYTQKTETWNMSSSQKIVVTFNRFGKPVGDEGNELVQYLGTLVRMANHVGIDYDDWRKIPIQKKEDMYSMVKAKFVIHPVETSEIKKWILFSMGKKWRTWKGSLKARAYDSSLTIDQIVAQQTEKDNRVNPTQFKKLVTHWFTPEYQSMCDLRRKSRAKMEEPHVSGTKSFARLAHEEALKNGVYPTRGQIYVKTRTRKNGNIVNEKVAQVMTSLQAIASDSSNTQGSNTLGSVDDFSNDDYSKVKGPEKRGYIRCVGRIPTVKEKVVSCSNDPSVEQLKTMVNVMANIIQEHIPNANLSGILSNMNIQMPSNTSTCPRNSNSVNQRASSESHHNDGNC</sequence>
<feature type="compositionally biased region" description="Polar residues" evidence="1">
    <location>
        <begin position="498"/>
        <end position="515"/>
    </location>
</feature>
<keyword evidence="3" id="KW-1185">Reference proteome</keyword>
<protein>
    <submittedName>
        <fullName evidence="2">Uncharacterized protein</fullName>
    </submittedName>
</protein>
<dbReference type="PANTHER" id="PTHR33144">
    <property type="entry name" value="OS10G0409366 PROTEIN-RELATED"/>
    <property type="match status" value="1"/>
</dbReference>
<dbReference type="PANTHER" id="PTHR33144:SF50">
    <property type="entry name" value="OS03G0714750 PROTEIN"/>
    <property type="match status" value="1"/>
</dbReference>
<proteinExistence type="predicted"/>